<dbReference type="InterPro" id="IPR043425">
    <property type="entry name" value="NusG-like"/>
</dbReference>
<dbReference type="InterPro" id="IPR036735">
    <property type="entry name" value="NGN_dom_sf"/>
</dbReference>
<dbReference type="PANTHER" id="PTHR30265:SF4">
    <property type="entry name" value="KOW MOTIF FAMILY PROTEIN, EXPRESSED"/>
    <property type="match status" value="1"/>
</dbReference>
<dbReference type="NCBIfam" id="NF033641">
    <property type="entry name" value="antiterm_LoaP"/>
    <property type="match status" value="1"/>
</dbReference>
<dbReference type="RefSeq" id="WP_117895810.1">
    <property type="nucleotide sequence ID" value="NZ_CABJCV010000022.1"/>
</dbReference>
<dbReference type="Pfam" id="PF02357">
    <property type="entry name" value="NusG"/>
    <property type="match status" value="1"/>
</dbReference>
<dbReference type="CDD" id="cd06091">
    <property type="entry name" value="KOW_NusG"/>
    <property type="match status" value="1"/>
</dbReference>
<dbReference type="Gene3D" id="3.30.70.940">
    <property type="entry name" value="NusG, N-terminal domain"/>
    <property type="match status" value="1"/>
</dbReference>
<protein>
    <submittedName>
        <fullName evidence="5">Antiterminator LoaP</fullName>
    </submittedName>
</protein>
<keyword evidence="3" id="KW-0804">Transcription</keyword>
<dbReference type="InterPro" id="IPR047663">
    <property type="entry name" value="Transcription_antiterm_LoaP"/>
</dbReference>
<dbReference type="CDD" id="cd08000">
    <property type="entry name" value="NGN"/>
    <property type="match status" value="1"/>
</dbReference>
<evidence type="ECO:0000256" key="2">
    <source>
        <dbReference type="ARBA" id="ARBA00023015"/>
    </source>
</evidence>
<evidence type="ECO:0000256" key="1">
    <source>
        <dbReference type="ARBA" id="ARBA00022814"/>
    </source>
</evidence>
<dbReference type="SUPFAM" id="SSF50104">
    <property type="entry name" value="Translation proteins SH3-like domain"/>
    <property type="match status" value="1"/>
</dbReference>
<dbReference type="Proteomes" id="UP000284178">
    <property type="component" value="Unassembled WGS sequence"/>
</dbReference>
<dbReference type="PANTHER" id="PTHR30265">
    <property type="entry name" value="RHO-INTERACTING TRANSCRIPTION TERMINATION FACTOR NUSG"/>
    <property type="match status" value="1"/>
</dbReference>
<evidence type="ECO:0000256" key="3">
    <source>
        <dbReference type="ARBA" id="ARBA00023163"/>
    </source>
</evidence>
<dbReference type="EMBL" id="QRUP01000022">
    <property type="protein sequence ID" value="RGR69878.1"/>
    <property type="molecule type" value="Genomic_DNA"/>
</dbReference>
<dbReference type="InterPro" id="IPR008991">
    <property type="entry name" value="Translation_prot_SH3-like_sf"/>
</dbReference>
<keyword evidence="6" id="KW-1185">Reference proteome</keyword>
<evidence type="ECO:0000313" key="6">
    <source>
        <dbReference type="Proteomes" id="UP000284178"/>
    </source>
</evidence>
<dbReference type="GeneID" id="83016570"/>
<organism evidence="5 6">
    <name type="scientific">Holdemania filiformis</name>
    <dbReference type="NCBI Taxonomy" id="61171"/>
    <lineage>
        <taxon>Bacteria</taxon>
        <taxon>Bacillati</taxon>
        <taxon>Bacillota</taxon>
        <taxon>Erysipelotrichia</taxon>
        <taxon>Erysipelotrichales</taxon>
        <taxon>Erysipelotrichaceae</taxon>
        <taxon>Holdemania</taxon>
    </lineage>
</organism>
<dbReference type="AlphaFoldDB" id="A0A412FNY3"/>
<sequence length="171" mass="19726">MNWYVLFVRGGMEEKIRDFFLSQGLNAFIPKMKVVFRKQGISELVEKIMFPGYLFIESELEQAAMDEQIKELRMQKTGIVKLLKFDKEGTPALRSEEKDYLERLLGKNKVLEHSTGLIQGNQVIITEGPLQGFESQIVKIDRHKRRAVLELELCGQPTRVSVSLEIVQKID</sequence>
<evidence type="ECO:0000259" key="4">
    <source>
        <dbReference type="Pfam" id="PF02357"/>
    </source>
</evidence>
<dbReference type="InterPro" id="IPR006645">
    <property type="entry name" value="NGN-like_dom"/>
</dbReference>
<comment type="caution">
    <text evidence="5">The sequence shown here is derived from an EMBL/GenBank/DDBJ whole genome shotgun (WGS) entry which is preliminary data.</text>
</comment>
<keyword evidence="1" id="KW-0889">Transcription antitermination</keyword>
<dbReference type="SUPFAM" id="SSF82679">
    <property type="entry name" value="N-utilization substance G protein NusG, N-terminal domain"/>
    <property type="match status" value="1"/>
</dbReference>
<feature type="domain" description="NusG-like N-terminal" evidence="4">
    <location>
        <begin position="1"/>
        <end position="88"/>
    </location>
</feature>
<keyword evidence="2" id="KW-0805">Transcription regulation</keyword>
<accession>A0A412FNY3</accession>
<gene>
    <name evidence="5" type="primary">loaP</name>
    <name evidence="5" type="ORF">DWY25_14300</name>
</gene>
<proteinExistence type="predicted"/>
<name>A0A412FNY3_9FIRM</name>
<evidence type="ECO:0000313" key="5">
    <source>
        <dbReference type="EMBL" id="RGR69878.1"/>
    </source>
</evidence>
<dbReference type="GO" id="GO:0006354">
    <property type="term" value="P:DNA-templated transcription elongation"/>
    <property type="evidence" value="ECO:0007669"/>
    <property type="project" value="InterPro"/>
</dbReference>
<dbReference type="GO" id="GO:0031564">
    <property type="term" value="P:transcription antitermination"/>
    <property type="evidence" value="ECO:0007669"/>
    <property type="project" value="UniProtKB-KW"/>
</dbReference>
<reference evidence="5 6" key="1">
    <citation type="submission" date="2018-08" db="EMBL/GenBank/DDBJ databases">
        <title>A genome reference for cultivated species of the human gut microbiota.</title>
        <authorList>
            <person name="Zou Y."/>
            <person name="Xue W."/>
            <person name="Luo G."/>
        </authorList>
    </citation>
    <scope>NUCLEOTIDE SEQUENCE [LARGE SCALE GENOMIC DNA]</scope>
    <source>
        <strain evidence="5 6">AF24-29</strain>
    </source>
</reference>